<dbReference type="InterPro" id="IPR036942">
    <property type="entry name" value="Beta-barrel_TonB_sf"/>
</dbReference>
<evidence type="ECO:0000256" key="3">
    <source>
        <dbReference type="ARBA" id="ARBA00022452"/>
    </source>
</evidence>
<dbReference type="InterPro" id="IPR037066">
    <property type="entry name" value="Plug_dom_sf"/>
</dbReference>
<dbReference type="Pfam" id="PF00593">
    <property type="entry name" value="TonB_dep_Rec_b-barrel"/>
    <property type="match status" value="1"/>
</dbReference>
<evidence type="ECO:0000256" key="1">
    <source>
        <dbReference type="ARBA" id="ARBA00004571"/>
    </source>
</evidence>
<dbReference type="SUPFAM" id="SSF56935">
    <property type="entry name" value="Porins"/>
    <property type="match status" value="1"/>
</dbReference>
<keyword evidence="4 10" id="KW-0812">Transmembrane</keyword>
<evidence type="ECO:0000256" key="11">
    <source>
        <dbReference type="RuleBase" id="RU003357"/>
    </source>
</evidence>
<sequence length="646" mass="71823">MLHLFNLLTYMKKKSSMLTFGLLAICYAASAQDSAQVSQLNTFVVTATKFAKKQSETGKVLSVITSQQLAQSQGRTVADVLNEQAGIVINGVGSNPGKNRELYFRGATSQYTTILMDGIPVADATGLTGSAIDLRLLPVDQVERIEILRGTQSTMYGADAIAGVVNVITKKGSGKPISAYGDLVWGSNRSLKGSLGLRGQQDNVDYNVNFTHYETDGISEAAAPDTLKDPAYDRDGIKQNAFMANIGIQATEQLKLRPFLFYSDYKSLYDGGPFVDAIVNNNKSSLIHTGIRGDYDLNGKGQIHGNFAYQKITRRDESSWGVTDLDGRSYFAELYANYDLTNWLQAMVGLEYRKSQMFDTTFDAPYGVRDMYNTSPYAALFIKNLHGFSFELGGRYTMHSQYGNNFTYTINPSYLVSDKLKIFASIASGFKAPTLTSLYSIWGSKDLKPEHATSYEAGAQTFLLNDRIDLRAVVFKRDLKDVIAFIPATNKYVNFNQQHDKGLEIELAVQPVKGLNIKANYAYVDGEVTTQDTPGKDTTYNNLVRRPNHTGTLNVGYQVTKHLFVSGTLRHIGSRYDQYYPPFPDPMQVVQLEAYTLLDAYVEYRFSPKANLFFNANNITNNKKYWEIYGYSVLGFNVAAGVSFTL</sequence>
<keyword evidence="2 10" id="KW-0813">Transport</keyword>
<dbReference type="PANTHER" id="PTHR30069:SF29">
    <property type="entry name" value="HEMOGLOBIN AND HEMOGLOBIN-HAPTOGLOBIN-BINDING PROTEIN 1-RELATED"/>
    <property type="match status" value="1"/>
</dbReference>
<dbReference type="PROSITE" id="PS52016">
    <property type="entry name" value="TONB_DEPENDENT_REC_3"/>
    <property type="match status" value="1"/>
</dbReference>
<keyword evidence="6 11" id="KW-0798">TonB box</keyword>
<organism evidence="15 16">
    <name type="scientific">Chitinophaga barathri</name>
    <dbReference type="NCBI Taxonomy" id="1647451"/>
    <lineage>
        <taxon>Bacteria</taxon>
        <taxon>Pseudomonadati</taxon>
        <taxon>Bacteroidota</taxon>
        <taxon>Chitinophagia</taxon>
        <taxon>Chitinophagales</taxon>
        <taxon>Chitinophagaceae</taxon>
        <taxon>Chitinophaga</taxon>
    </lineage>
</organism>
<keyword evidence="3 10" id="KW-1134">Transmembrane beta strand</keyword>
<dbReference type="InterPro" id="IPR012910">
    <property type="entry name" value="Plug_dom"/>
</dbReference>
<feature type="signal peptide" evidence="12">
    <location>
        <begin position="1"/>
        <end position="31"/>
    </location>
</feature>
<evidence type="ECO:0000313" key="16">
    <source>
        <dbReference type="Proteomes" id="UP000279089"/>
    </source>
</evidence>
<dbReference type="EMBL" id="RMBX01000007">
    <property type="protein sequence ID" value="RPD40548.1"/>
    <property type="molecule type" value="Genomic_DNA"/>
</dbReference>
<dbReference type="GO" id="GO:0015344">
    <property type="term" value="F:siderophore uptake transmembrane transporter activity"/>
    <property type="evidence" value="ECO:0007669"/>
    <property type="project" value="TreeGrafter"/>
</dbReference>
<dbReference type="GO" id="GO:0044718">
    <property type="term" value="P:siderophore transmembrane transport"/>
    <property type="evidence" value="ECO:0007669"/>
    <property type="project" value="TreeGrafter"/>
</dbReference>
<feature type="domain" description="TonB-dependent receptor-like beta-barrel" evidence="13">
    <location>
        <begin position="200"/>
        <end position="619"/>
    </location>
</feature>
<keyword evidence="16" id="KW-1185">Reference proteome</keyword>
<keyword evidence="9 10" id="KW-0998">Cell outer membrane</keyword>
<evidence type="ECO:0000256" key="7">
    <source>
        <dbReference type="ARBA" id="ARBA00023136"/>
    </source>
</evidence>
<evidence type="ECO:0000259" key="13">
    <source>
        <dbReference type="Pfam" id="PF00593"/>
    </source>
</evidence>
<dbReference type="Pfam" id="PF07715">
    <property type="entry name" value="Plug"/>
    <property type="match status" value="1"/>
</dbReference>
<dbReference type="CDD" id="cd01347">
    <property type="entry name" value="ligand_gated_channel"/>
    <property type="match status" value="1"/>
</dbReference>
<evidence type="ECO:0000256" key="8">
    <source>
        <dbReference type="ARBA" id="ARBA00023170"/>
    </source>
</evidence>
<evidence type="ECO:0000256" key="2">
    <source>
        <dbReference type="ARBA" id="ARBA00022448"/>
    </source>
</evidence>
<feature type="domain" description="TonB-dependent receptor plug" evidence="14">
    <location>
        <begin position="54"/>
        <end position="164"/>
    </location>
</feature>
<dbReference type="Proteomes" id="UP000279089">
    <property type="component" value="Unassembled WGS sequence"/>
</dbReference>
<feature type="chain" id="PRO_5018272245" evidence="12">
    <location>
        <begin position="32"/>
        <end position="646"/>
    </location>
</feature>
<name>A0A3N4MAP8_9BACT</name>
<comment type="similarity">
    <text evidence="10 11">Belongs to the TonB-dependent receptor family.</text>
</comment>
<evidence type="ECO:0000313" key="15">
    <source>
        <dbReference type="EMBL" id="RPD40548.1"/>
    </source>
</evidence>
<evidence type="ECO:0000256" key="6">
    <source>
        <dbReference type="ARBA" id="ARBA00023077"/>
    </source>
</evidence>
<reference evidence="16" key="1">
    <citation type="submission" date="2018-11" db="EMBL/GenBank/DDBJ databases">
        <title>Chitinophaga lutea sp.nov., isolate from arsenic contaminated soil.</title>
        <authorList>
            <person name="Zong Y."/>
        </authorList>
    </citation>
    <scope>NUCLEOTIDE SEQUENCE [LARGE SCALE GENOMIC DNA]</scope>
    <source>
        <strain evidence="16">YLT18</strain>
    </source>
</reference>
<dbReference type="InterPro" id="IPR039426">
    <property type="entry name" value="TonB-dep_rcpt-like"/>
</dbReference>
<dbReference type="AlphaFoldDB" id="A0A3N4MAP8"/>
<protein>
    <submittedName>
        <fullName evidence="15">TonB-dependent receptor</fullName>
    </submittedName>
</protein>
<dbReference type="PROSITE" id="PS00430">
    <property type="entry name" value="TONB_DEPENDENT_REC_1"/>
    <property type="match status" value="1"/>
</dbReference>
<evidence type="ECO:0000256" key="4">
    <source>
        <dbReference type="ARBA" id="ARBA00022692"/>
    </source>
</evidence>
<dbReference type="PANTHER" id="PTHR30069">
    <property type="entry name" value="TONB-DEPENDENT OUTER MEMBRANE RECEPTOR"/>
    <property type="match status" value="1"/>
</dbReference>
<keyword evidence="5 12" id="KW-0732">Signal</keyword>
<evidence type="ECO:0000256" key="12">
    <source>
        <dbReference type="SAM" id="SignalP"/>
    </source>
</evidence>
<comment type="subcellular location">
    <subcellularLocation>
        <location evidence="1 10">Cell outer membrane</location>
        <topology evidence="1 10">Multi-pass membrane protein</topology>
    </subcellularLocation>
</comment>
<dbReference type="InterPro" id="IPR010916">
    <property type="entry name" value="TonB_box_CS"/>
</dbReference>
<keyword evidence="7 10" id="KW-0472">Membrane</keyword>
<dbReference type="GO" id="GO:0009279">
    <property type="term" value="C:cell outer membrane"/>
    <property type="evidence" value="ECO:0007669"/>
    <property type="project" value="UniProtKB-SubCell"/>
</dbReference>
<gene>
    <name evidence="15" type="ORF">EG028_14690</name>
</gene>
<proteinExistence type="inferred from homology"/>
<dbReference type="Gene3D" id="2.170.130.10">
    <property type="entry name" value="TonB-dependent receptor, plug domain"/>
    <property type="match status" value="1"/>
</dbReference>
<evidence type="ECO:0000256" key="10">
    <source>
        <dbReference type="PROSITE-ProRule" id="PRU01360"/>
    </source>
</evidence>
<evidence type="ECO:0000259" key="14">
    <source>
        <dbReference type="Pfam" id="PF07715"/>
    </source>
</evidence>
<dbReference type="Gene3D" id="2.40.170.20">
    <property type="entry name" value="TonB-dependent receptor, beta-barrel domain"/>
    <property type="match status" value="1"/>
</dbReference>
<accession>A0A3N4MAP8</accession>
<dbReference type="InterPro" id="IPR000531">
    <property type="entry name" value="Beta-barrel_TonB"/>
</dbReference>
<keyword evidence="8 15" id="KW-0675">Receptor</keyword>
<evidence type="ECO:0000256" key="9">
    <source>
        <dbReference type="ARBA" id="ARBA00023237"/>
    </source>
</evidence>
<comment type="caution">
    <text evidence="15">The sequence shown here is derived from an EMBL/GenBank/DDBJ whole genome shotgun (WGS) entry which is preliminary data.</text>
</comment>
<evidence type="ECO:0000256" key="5">
    <source>
        <dbReference type="ARBA" id="ARBA00022729"/>
    </source>
</evidence>